<dbReference type="Pfam" id="PF20434">
    <property type="entry name" value="BD-FAE"/>
    <property type="match status" value="1"/>
</dbReference>
<accession>A0A5M8QBB0</accession>
<evidence type="ECO:0000313" key="4">
    <source>
        <dbReference type="EMBL" id="KAA6433249.1"/>
    </source>
</evidence>
<protein>
    <submittedName>
        <fullName evidence="4">Alpha/beta hydrolase</fullName>
    </submittedName>
</protein>
<name>A0A5M8QBB0_9BACT</name>
<dbReference type="InterPro" id="IPR029058">
    <property type="entry name" value="AB_hydrolase_fold"/>
</dbReference>
<reference evidence="4 5" key="1">
    <citation type="submission" date="2019-07" db="EMBL/GenBank/DDBJ databases">
        <authorList>
            <person name="Qu J.-H."/>
        </authorList>
    </citation>
    <scope>NUCLEOTIDE SEQUENCE [LARGE SCALE GENOMIC DNA]</scope>
    <source>
        <strain evidence="4 5">MDT1-10-3</strain>
    </source>
</reference>
<gene>
    <name evidence="4" type="ORF">FOE74_12245</name>
</gene>
<dbReference type="InterPro" id="IPR050300">
    <property type="entry name" value="GDXG_lipolytic_enzyme"/>
</dbReference>
<feature type="domain" description="BD-FAE-like" evidence="3">
    <location>
        <begin position="76"/>
        <end position="269"/>
    </location>
</feature>
<reference evidence="4 5" key="2">
    <citation type="submission" date="2019-09" db="EMBL/GenBank/DDBJ databases">
        <title>A bacterium isolated from glacier soil.</title>
        <authorList>
            <person name="Liu Q."/>
        </authorList>
    </citation>
    <scope>NUCLEOTIDE SEQUENCE [LARGE SCALE GENOMIC DNA]</scope>
    <source>
        <strain evidence="4 5">MDT1-10-3</strain>
    </source>
</reference>
<dbReference type="EMBL" id="VKKZ01000021">
    <property type="protein sequence ID" value="KAA6433249.1"/>
    <property type="molecule type" value="Genomic_DNA"/>
</dbReference>
<dbReference type="SUPFAM" id="SSF53474">
    <property type="entry name" value="alpha/beta-Hydrolases"/>
    <property type="match status" value="1"/>
</dbReference>
<evidence type="ECO:0000256" key="1">
    <source>
        <dbReference type="ARBA" id="ARBA00022801"/>
    </source>
</evidence>
<comment type="caution">
    <text evidence="4">The sequence shown here is derived from an EMBL/GenBank/DDBJ whole genome shotgun (WGS) entry which is preliminary data.</text>
</comment>
<dbReference type="PANTHER" id="PTHR48081:SF33">
    <property type="entry name" value="KYNURENINE FORMAMIDASE"/>
    <property type="match status" value="1"/>
</dbReference>
<dbReference type="OrthoDB" id="9809549at2"/>
<dbReference type="InterPro" id="IPR049492">
    <property type="entry name" value="BD-FAE-like_dom"/>
</dbReference>
<feature type="signal peptide" evidence="2">
    <location>
        <begin position="1"/>
        <end position="35"/>
    </location>
</feature>
<keyword evidence="1 4" id="KW-0378">Hydrolase</keyword>
<sequence length="315" mass="34182">MPVLGLFFRIWPFFMKFFFSVLLYCLFCSAGGLQAQTVPAPPMTWQDLVQQPMPAPGVRLAYGPDSLQFGELRVPEGKGPFPVVVLIHGGCWLSQYNYRYMNYASAALAKAGFATWNIEFRRVGNPGGGYPGTFLDVAQAVDHVRVLARQYPVKAKEVVLMGHSAGGHLALWAAGRSELPRSSALYTKKPLKVKGVVALAGIPDLTTYSTQKGSCNAAVEKLLGGLPTAMPHRYAEATPSPALALKTPVRMVQGGKDPIVPVSQAQNFVNHSSSRNNKAKVVLLPEAGHFDLVAPTSPVWPTIEQAVKELLVKRK</sequence>
<evidence type="ECO:0000256" key="2">
    <source>
        <dbReference type="SAM" id="SignalP"/>
    </source>
</evidence>
<evidence type="ECO:0000259" key="3">
    <source>
        <dbReference type="Pfam" id="PF20434"/>
    </source>
</evidence>
<dbReference type="GO" id="GO:0016787">
    <property type="term" value="F:hydrolase activity"/>
    <property type="evidence" value="ECO:0007669"/>
    <property type="project" value="UniProtKB-KW"/>
</dbReference>
<proteinExistence type="predicted"/>
<organism evidence="4 5">
    <name type="scientific">Rufibacter glacialis</name>
    <dbReference type="NCBI Taxonomy" id="1259555"/>
    <lineage>
        <taxon>Bacteria</taxon>
        <taxon>Pseudomonadati</taxon>
        <taxon>Bacteroidota</taxon>
        <taxon>Cytophagia</taxon>
        <taxon>Cytophagales</taxon>
        <taxon>Hymenobacteraceae</taxon>
        <taxon>Rufibacter</taxon>
    </lineage>
</organism>
<dbReference type="Proteomes" id="UP000323866">
    <property type="component" value="Unassembled WGS sequence"/>
</dbReference>
<evidence type="ECO:0000313" key="5">
    <source>
        <dbReference type="Proteomes" id="UP000323866"/>
    </source>
</evidence>
<dbReference type="Gene3D" id="3.40.50.1820">
    <property type="entry name" value="alpha/beta hydrolase"/>
    <property type="match status" value="1"/>
</dbReference>
<dbReference type="AlphaFoldDB" id="A0A5M8QBB0"/>
<feature type="chain" id="PRO_5024372780" evidence="2">
    <location>
        <begin position="36"/>
        <end position="315"/>
    </location>
</feature>
<keyword evidence="2" id="KW-0732">Signal</keyword>
<dbReference type="PANTHER" id="PTHR48081">
    <property type="entry name" value="AB HYDROLASE SUPERFAMILY PROTEIN C4A8.06C"/>
    <property type="match status" value="1"/>
</dbReference>